<dbReference type="InterPro" id="IPR012029">
    <property type="entry name" value="UCP006557"/>
</dbReference>
<dbReference type="Proteomes" id="UP001320159">
    <property type="component" value="Unassembled WGS sequence"/>
</dbReference>
<sequence length="127" mass="13780">MTISPDVPGIGLASLAMCLHNLIGRMPVIIKSRLGEGVMVEDGAVNDGEQLCNELDCALFDDMGDVIRTNVNMGKHTGLPIFISPVRDREGNNVAAIGIIDTSGMLTLKEFVDVTTRVRMQLQMWPP</sequence>
<gene>
    <name evidence="1" type="ORF">CUJ83_07470</name>
</gene>
<reference evidence="1 2" key="1">
    <citation type="submission" date="2017-11" db="EMBL/GenBank/DDBJ databases">
        <title>Isolation and Characterization of Family Methanocellaceae Species from Potential Methane Hydrate Area Offshore Southwestern Taiwan.</title>
        <authorList>
            <person name="Zhang W.-L."/>
            <person name="Chen W.-C."/>
            <person name="Lai M.-C."/>
            <person name="Chen S.-C."/>
        </authorList>
    </citation>
    <scope>NUCLEOTIDE SEQUENCE [LARGE SCALE GENOMIC DNA]</scope>
    <source>
        <strain evidence="1 2">CWC-04</strain>
    </source>
</reference>
<organism evidence="1 2">
    <name type="scientific">Methanooceanicella nereidis</name>
    <dbReference type="NCBI Taxonomy" id="2052831"/>
    <lineage>
        <taxon>Archaea</taxon>
        <taxon>Methanobacteriati</taxon>
        <taxon>Methanobacteriota</taxon>
        <taxon>Stenosarchaea group</taxon>
        <taxon>Methanomicrobia</taxon>
        <taxon>Methanocellales</taxon>
        <taxon>Methanocellaceae</taxon>
        <taxon>Methanooceanicella</taxon>
    </lineage>
</organism>
<comment type="caution">
    <text evidence="1">The sequence shown here is derived from an EMBL/GenBank/DDBJ whole genome shotgun (WGS) entry which is preliminary data.</text>
</comment>
<accession>A0AAP2W787</accession>
<dbReference type="EMBL" id="PGCK01000005">
    <property type="protein sequence ID" value="MCD1294836.1"/>
    <property type="molecule type" value="Genomic_DNA"/>
</dbReference>
<evidence type="ECO:0000313" key="1">
    <source>
        <dbReference type="EMBL" id="MCD1294836.1"/>
    </source>
</evidence>
<name>A0AAP2W787_9EURY</name>
<protein>
    <submittedName>
        <fullName evidence="1">Uncharacterized protein</fullName>
    </submittedName>
</protein>
<dbReference type="AlphaFoldDB" id="A0AAP2W787"/>
<evidence type="ECO:0000313" key="2">
    <source>
        <dbReference type="Proteomes" id="UP001320159"/>
    </source>
</evidence>
<dbReference type="Pfam" id="PF09884">
    <property type="entry name" value="DUF2111"/>
    <property type="match status" value="1"/>
</dbReference>
<keyword evidence="2" id="KW-1185">Reference proteome</keyword>
<proteinExistence type="predicted"/>